<dbReference type="RefSeq" id="WP_035546927.1">
    <property type="nucleotide sequence ID" value="NZ_AWFH01000001.1"/>
</dbReference>
<dbReference type="Gene3D" id="1.10.3730.20">
    <property type="match status" value="1"/>
</dbReference>
<dbReference type="eggNOG" id="COG0697">
    <property type="taxonomic scope" value="Bacteria"/>
</dbReference>
<dbReference type="InterPro" id="IPR050638">
    <property type="entry name" value="AA-Vitamin_Transporters"/>
</dbReference>
<organism evidence="9 10">
    <name type="scientific">Hyphomonas atlantica</name>
    <dbReference type="NCBI Taxonomy" id="1280948"/>
    <lineage>
        <taxon>Bacteria</taxon>
        <taxon>Pseudomonadati</taxon>
        <taxon>Pseudomonadota</taxon>
        <taxon>Alphaproteobacteria</taxon>
        <taxon>Hyphomonadales</taxon>
        <taxon>Hyphomonadaceae</taxon>
        <taxon>Hyphomonas</taxon>
    </lineage>
</organism>
<reference evidence="8 11" key="2">
    <citation type="journal article" date="2018" name="Nat. Biotechnol.">
        <title>A standardized bacterial taxonomy based on genome phylogeny substantially revises the tree of life.</title>
        <authorList>
            <person name="Parks D.H."/>
            <person name="Chuvochina M."/>
            <person name="Waite D.W."/>
            <person name="Rinke C."/>
            <person name="Skarshewski A."/>
            <person name="Chaumeil P.A."/>
            <person name="Hugenholtz P."/>
        </authorList>
    </citation>
    <scope>NUCLEOTIDE SEQUENCE [LARGE SCALE GENOMIC DNA]</scope>
    <source>
        <strain evidence="8">UBA10378</strain>
    </source>
</reference>
<feature type="transmembrane region" description="Helical" evidence="6">
    <location>
        <begin position="139"/>
        <end position="160"/>
    </location>
</feature>
<feature type="transmembrane region" description="Helical" evidence="6">
    <location>
        <begin position="115"/>
        <end position="133"/>
    </location>
</feature>
<comment type="similarity">
    <text evidence="2">Belongs to the EamA transporter family.</text>
</comment>
<dbReference type="InterPro" id="IPR037185">
    <property type="entry name" value="EmrE-like"/>
</dbReference>
<gene>
    <name evidence="8" type="ORF">DD728_10805</name>
    <name evidence="9" type="ORF">HY36_00750</name>
</gene>
<dbReference type="EMBL" id="AWFH01000001">
    <property type="protein sequence ID" value="KCZ64931.1"/>
    <property type="molecule type" value="Genomic_DNA"/>
</dbReference>
<feature type="transmembrane region" description="Helical" evidence="6">
    <location>
        <begin position="262"/>
        <end position="280"/>
    </location>
</feature>
<feature type="domain" description="EamA" evidence="7">
    <location>
        <begin position="142"/>
        <end position="279"/>
    </location>
</feature>
<name>A0A059EB79_9PROT</name>
<evidence type="ECO:0000313" key="8">
    <source>
        <dbReference type="EMBL" id="HBQ49351.1"/>
    </source>
</evidence>
<dbReference type="SUPFAM" id="SSF103481">
    <property type="entry name" value="Multidrug resistance efflux transporter EmrE"/>
    <property type="match status" value="2"/>
</dbReference>
<protein>
    <submittedName>
        <fullName evidence="8">EamA/RhaT family transporter</fullName>
    </submittedName>
</protein>
<feature type="transmembrane region" description="Helical" evidence="6">
    <location>
        <begin position="62"/>
        <end position="82"/>
    </location>
</feature>
<keyword evidence="4 6" id="KW-1133">Transmembrane helix</keyword>
<evidence type="ECO:0000256" key="5">
    <source>
        <dbReference type="ARBA" id="ARBA00023136"/>
    </source>
</evidence>
<evidence type="ECO:0000313" key="11">
    <source>
        <dbReference type="Proteomes" id="UP000263957"/>
    </source>
</evidence>
<dbReference type="Pfam" id="PF00892">
    <property type="entry name" value="EamA"/>
    <property type="match status" value="2"/>
</dbReference>
<dbReference type="Proteomes" id="UP000024547">
    <property type="component" value="Unassembled WGS sequence"/>
</dbReference>
<dbReference type="PANTHER" id="PTHR32322">
    <property type="entry name" value="INNER MEMBRANE TRANSPORTER"/>
    <property type="match status" value="1"/>
</dbReference>
<keyword evidence="3 6" id="KW-0812">Transmembrane</keyword>
<feature type="transmembrane region" description="Helical" evidence="6">
    <location>
        <begin position="172"/>
        <end position="191"/>
    </location>
</feature>
<keyword evidence="5 6" id="KW-0472">Membrane</keyword>
<proteinExistence type="inferred from homology"/>
<feature type="transmembrane region" description="Helical" evidence="6">
    <location>
        <begin position="33"/>
        <end position="53"/>
    </location>
</feature>
<evidence type="ECO:0000259" key="7">
    <source>
        <dbReference type="Pfam" id="PF00892"/>
    </source>
</evidence>
<evidence type="ECO:0000313" key="9">
    <source>
        <dbReference type="EMBL" id="KCZ64931.1"/>
    </source>
</evidence>
<feature type="transmembrane region" description="Helical" evidence="6">
    <location>
        <begin position="203"/>
        <end position="229"/>
    </location>
</feature>
<dbReference type="GO" id="GO:0016020">
    <property type="term" value="C:membrane"/>
    <property type="evidence" value="ECO:0007669"/>
    <property type="project" value="UniProtKB-SubCell"/>
</dbReference>
<evidence type="ECO:0000313" key="10">
    <source>
        <dbReference type="Proteomes" id="UP000024547"/>
    </source>
</evidence>
<keyword evidence="10" id="KW-1185">Reference proteome</keyword>
<comment type="subcellular location">
    <subcellularLocation>
        <location evidence="1">Membrane</location>
        <topology evidence="1">Multi-pass membrane protein</topology>
    </subcellularLocation>
</comment>
<evidence type="ECO:0000256" key="4">
    <source>
        <dbReference type="ARBA" id="ARBA00022989"/>
    </source>
</evidence>
<dbReference type="Proteomes" id="UP000263957">
    <property type="component" value="Unassembled WGS sequence"/>
</dbReference>
<dbReference type="GeneID" id="92499934"/>
<feature type="transmembrane region" description="Helical" evidence="6">
    <location>
        <begin position="88"/>
        <end position="108"/>
    </location>
</feature>
<dbReference type="InterPro" id="IPR000620">
    <property type="entry name" value="EamA_dom"/>
</dbReference>
<dbReference type="STRING" id="1280948.HY36_00750"/>
<feature type="domain" description="EamA" evidence="7">
    <location>
        <begin position="7"/>
        <end position="132"/>
    </location>
</feature>
<accession>A0A059EB79</accession>
<reference evidence="9 10" key="1">
    <citation type="journal article" date="2014" name="Antonie Van Leeuwenhoek">
        <title>Hyphomonas beringensis sp. nov. and Hyphomonas chukchiensis sp. nov., isolated from surface seawater of the Bering Sea and Chukchi Sea.</title>
        <authorList>
            <person name="Li C."/>
            <person name="Lai Q."/>
            <person name="Li G."/>
            <person name="Dong C."/>
            <person name="Wang J."/>
            <person name="Liao Y."/>
            <person name="Shao Z."/>
        </authorList>
    </citation>
    <scope>NUCLEOTIDE SEQUENCE [LARGE SCALE GENOMIC DNA]</scope>
    <source>
        <strain evidence="9 10">22II1-22F38</strain>
    </source>
</reference>
<evidence type="ECO:0000256" key="3">
    <source>
        <dbReference type="ARBA" id="ARBA00022692"/>
    </source>
</evidence>
<dbReference type="AlphaFoldDB" id="A0A059EB79"/>
<comment type="caution">
    <text evidence="9">The sequence shown here is derived from an EMBL/GenBank/DDBJ whole genome shotgun (WGS) entry which is preliminary data.</text>
</comment>
<sequence>MSFRDFVLLFAVCLVWGLNIVFTRWVVADVGVPPIFFAATRFAGVAALLVMFLRPKPEDLKMLFLIAMFIGAVHFSLLFIGLQSAEASAASITGQLGAPFSTLMSMAFLGEKIGWRRGLGIMLSFAGVVLIAFDPSSFSISIGLIYIVVAAFVGSVGGILMKRLPPIKALRLQAWVGLFSFAPLFITSGLLETGQLESVMRGGWQFGLAWLFAVVGVSIFGHGGFYSLIKKYDISLLTPLTLMTPIWGVVFGIILLNEPISARLVLGSVISLSGVLVIAVRQNKTLPDAAIIKKLGSGGS</sequence>
<evidence type="ECO:0000256" key="1">
    <source>
        <dbReference type="ARBA" id="ARBA00004141"/>
    </source>
</evidence>
<feature type="transmembrane region" description="Helical" evidence="6">
    <location>
        <begin position="236"/>
        <end position="256"/>
    </location>
</feature>
<dbReference type="PANTHER" id="PTHR32322:SF2">
    <property type="entry name" value="EAMA DOMAIN-CONTAINING PROTEIN"/>
    <property type="match status" value="1"/>
</dbReference>
<dbReference type="OrthoDB" id="7165334at2"/>
<dbReference type="EMBL" id="DOGS01000219">
    <property type="protein sequence ID" value="HBQ49351.1"/>
    <property type="molecule type" value="Genomic_DNA"/>
</dbReference>
<dbReference type="PATRIC" id="fig|1280948.3.peg.146"/>
<evidence type="ECO:0000256" key="2">
    <source>
        <dbReference type="ARBA" id="ARBA00007362"/>
    </source>
</evidence>
<evidence type="ECO:0000256" key="6">
    <source>
        <dbReference type="SAM" id="Phobius"/>
    </source>
</evidence>